<dbReference type="EMBL" id="CP036526">
    <property type="protein sequence ID" value="QDT10949.1"/>
    <property type="molecule type" value="Genomic_DNA"/>
</dbReference>
<dbReference type="AlphaFoldDB" id="A0A517NV02"/>
<accession>A0A517NV02</accession>
<dbReference type="OrthoDB" id="3235126at2"/>
<keyword evidence="1" id="KW-0167">Capsid protein</keyword>
<keyword evidence="1" id="KW-0946">Virion</keyword>
<proteinExistence type="predicted"/>
<organism evidence="1 2">
    <name type="scientific">Stieleria marina</name>
    <dbReference type="NCBI Taxonomy" id="1930275"/>
    <lineage>
        <taxon>Bacteria</taxon>
        <taxon>Pseudomonadati</taxon>
        <taxon>Planctomycetota</taxon>
        <taxon>Planctomycetia</taxon>
        <taxon>Pirellulales</taxon>
        <taxon>Pirellulaceae</taxon>
        <taxon>Stieleria</taxon>
    </lineage>
</organism>
<gene>
    <name evidence="1" type="primary">cotH_2</name>
    <name evidence="1" type="ORF">K239x_29420</name>
</gene>
<reference evidence="1 2" key="1">
    <citation type="submission" date="2019-02" db="EMBL/GenBank/DDBJ databases">
        <title>Deep-cultivation of Planctomycetes and their phenomic and genomic characterization uncovers novel biology.</title>
        <authorList>
            <person name="Wiegand S."/>
            <person name="Jogler M."/>
            <person name="Boedeker C."/>
            <person name="Pinto D."/>
            <person name="Vollmers J."/>
            <person name="Rivas-Marin E."/>
            <person name="Kohn T."/>
            <person name="Peeters S.H."/>
            <person name="Heuer A."/>
            <person name="Rast P."/>
            <person name="Oberbeckmann S."/>
            <person name="Bunk B."/>
            <person name="Jeske O."/>
            <person name="Meyerdierks A."/>
            <person name="Storesund J.E."/>
            <person name="Kallscheuer N."/>
            <person name="Luecker S."/>
            <person name="Lage O.M."/>
            <person name="Pohl T."/>
            <person name="Merkel B.J."/>
            <person name="Hornburger P."/>
            <person name="Mueller R.-W."/>
            <person name="Bruemmer F."/>
            <person name="Labrenz M."/>
            <person name="Spormann A.M."/>
            <person name="Op den Camp H."/>
            <person name="Overmann J."/>
            <person name="Amann R."/>
            <person name="Jetten M.S.M."/>
            <person name="Mascher T."/>
            <person name="Medema M.H."/>
            <person name="Devos D.P."/>
            <person name="Kaster A.-K."/>
            <person name="Ovreas L."/>
            <person name="Rohde M."/>
            <person name="Galperin M.Y."/>
            <person name="Jogler C."/>
        </authorList>
    </citation>
    <scope>NUCLEOTIDE SEQUENCE [LARGE SCALE GENOMIC DNA]</scope>
    <source>
        <strain evidence="1 2">K23_9</strain>
    </source>
</reference>
<keyword evidence="2" id="KW-1185">Reference proteome</keyword>
<evidence type="ECO:0000313" key="1">
    <source>
        <dbReference type="EMBL" id="QDT10949.1"/>
    </source>
</evidence>
<dbReference type="Pfam" id="PF08757">
    <property type="entry name" value="CotH"/>
    <property type="match status" value="1"/>
</dbReference>
<protein>
    <submittedName>
        <fullName evidence="1">Inner spore coat protein H</fullName>
    </submittedName>
</protein>
<name>A0A517NV02_9BACT</name>
<dbReference type="Proteomes" id="UP000319817">
    <property type="component" value="Chromosome"/>
</dbReference>
<evidence type="ECO:0000313" key="2">
    <source>
        <dbReference type="Proteomes" id="UP000319817"/>
    </source>
</evidence>
<dbReference type="RefSeq" id="WP_145418671.1">
    <property type="nucleotide sequence ID" value="NZ_CP036526.1"/>
</dbReference>
<dbReference type="PANTHER" id="PTHR40050">
    <property type="entry name" value="INNER SPORE COAT PROTEIN H"/>
    <property type="match status" value="1"/>
</dbReference>
<sequence length="214" mass="23575">MLREKLLYDFAANFVEGASRAVHTNVTINGELYGVYTAVEQIDKTYVQTRFGSDEDGDLFKGAASDTVVNDPQADFGSNMTYLGDDPVAYEDNYQLKTNESANDYSDLVEFIDVLNNTSAKDLPAAIEPLLDVDDALAAIAINNLFANLDSYNRAAHHFTLYDRDDTGQFTHLLWDANESFGTFSLFTSPGQDLQELDPFGLPVDGKLVGSRSV</sequence>
<dbReference type="PANTHER" id="PTHR40050:SF1">
    <property type="entry name" value="INNER SPORE COAT PROTEIN H"/>
    <property type="match status" value="1"/>
</dbReference>
<dbReference type="InterPro" id="IPR014867">
    <property type="entry name" value="Spore_coat_CotH_CotH2/3/7"/>
</dbReference>